<dbReference type="EMBL" id="KB007886">
    <property type="protein sequence ID" value="ELR22212.1"/>
    <property type="molecule type" value="Genomic_DNA"/>
</dbReference>
<evidence type="ECO:0000313" key="12">
    <source>
        <dbReference type="EMBL" id="ELR22212.1"/>
    </source>
</evidence>
<keyword evidence="13" id="KW-1185">Reference proteome</keyword>
<accession>L8HAE9</accession>
<name>L8HAE9_ACACF</name>
<dbReference type="PRINTS" id="PR00926">
    <property type="entry name" value="MITOCARRIER"/>
</dbReference>
<dbReference type="VEuPathDB" id="AmoebaDB:ACA1_035420"/>
<dbReference type="KEGG" id="acan:ACA1_035420"/>
<evidence type="ECO:0000256" key="5">
    <source>
        <dbReference type="ARBA" id="ARBA00022737"/>
    </source>
</evidence>
<dbReference type="OrthoDB" id="14252at2759"/>
<feature type="repeat" description="Solcar" evidence="9">
    <location>
        <begin position="246"/>
        <end position="330"/>
    </location>
</feature>
<feature type="repeat" description="Solcar" evidence="9">
    <location>
        <begin position="466"/>
        <end position="560"/>
    </location>
</feature>
<evidence type="ECO:0000256" key="7">
    <source>
        <dbReference type="ARBA" id="ARBA00023128"/>
    </source>
</evidence>
<comment type="subcellular location">
    <subcellularLocation>
        <location evidence="1">Mitochondrion membrane</location>
        <topology evidence="1">Multi-pass membrane protein</topology>
    </subcellularLocation>
</comment>
<dbReference type="Gene3D" id="1.10.238.10">
    <property type="entry name" value="EF-hand"/>
    <property type="match status" value="2"/>
</dbReference>
<protein>
    <submittedName>
        <fullName evidence="12">Carrier superfamily protein</fullName>
    </submittedName>
</protein>
<comment type="similarity">
    <text evidence="2 10">Belongs to the mitochondrial carrier (TC 2.A.29) family.</text>
</comment>
<evidence type="ECO:0000256" key="3">
    <source>
        <dbReference type="ARBA" id="ARBA00022448"/>
    </source>
</evidence>
<evidence type="ECO:0000256" key="4">
    <source>
        <dbReference type="ARBA" id="ARBA00022692"/>
    </source>
</evidence>
<dbReference type="OMA" id="YDNDAIL"/>
<dbReference type="SUPFAM" id="SSF103506">
    <property type="entry name" value="Mitochondrial carrier"/>
    <property type="match status" value="1"/>
</dbReference>
<dbReference type="GO" id="GO:0031966">
    <property type="term" value="C:mitochondrial membrane"/>
    <property type="evidence" value="ECO:0007669"/>
    <property type="project" value="UniProtKB-SubCell"/>
</dbReference>
<evidence type="ECO:0000256" key="2">
    <source>
        <dbReference type="ARBA" id="ARBA00006375"/>
    </source>
</evidence>
<feature type="repeat" description="Solcar" evidence="9">
    <location>
        <begin position="341"/>
        <end position="452"/>
    </location>
</feature>
<dbReference type="GO" id="GO:0022857">
    <property type="term" value="F:transmembrane transporter activity"/>
    <property type="evidence" value="ECO:0007669"/>
    <property type="project" value="TreeGrafter"/>
</dbReference>
<keyword evidence="3 10" id="KW-0813">Transport</keyword>
<evidence type="ECO:0000256" key="9">
    <source>
        <dbReference type="PROSITE-ProRule" id="PRU00282"/>
    </source>
</evidence>
<keyword evidence="5" id="KW-0677">Repeat</keyword>
<evidence type="ECO:0000256" key="8">
    <source>
        <dbReference type="ARBA" id="ARBA00023136"/>
    </source>
</evidence>
<dbReference type="AlphaFoldDB" id="L8HAE9"/>
<proteinExistence type="inferred from homology"/>
<dbReference type="PROSITE" id="PS50920">
    <property type="entry name" value="SOLCAR"/>
    <property type="match status" value="3"/>
</dbReference>
<dbReference type="Proteomes" id="UP000011083">
    <property type="component" value="Unassembled WGS sequence"/>
</dbReference>
<dbReference type="RefSeq" id="XP_004348726.1">
    <property type="nucleotide sequence ID" value="XM_004348676.1"/>
</dbReference>
<dbReference type="PANTHER" id="PTHR45624">
    <property type="entry name" value="MITOCHONDRIAL BASIC AMINO ACIDS TRANSPORTER-RELATED"/>
    <property type="match status" value="1"/>
</dbReference>
<dbReference type="Gene3D" id="1.50.40.10">
    <property type="entry name" value="Mitochondrial carrier domain"/>
    <property type="match status" value="2"/>
</dbReference>
<evidence type="ECO:0000256" key="1">
    <source>
        <dbReference type="ARBA" id="ARBA00004225"/>
    </source>
</evidence>
<dbReference type="GeneID" id="14923140"/>
<keyword evidence="6" id="KW-1133">Transmembrane helix</keyword>
<evidence type="ECO:0000256" key="10">
    <source>
        <dbReference type="RuleBase" id="RU000488"/>
    </source>
</evidence>
<dbReference type="InterPro" id="IPR011992">
    <property type="entry name" value="EF-hand-dom_pair"/>
</dbReference>
<reference evidence="12 13" key="1">
    <citation type="journal article" date="2013" name="Genome Biol.">
        <title>Genome of Acanthamoeba castellanii highlights extensive lateral gene transfer and early evolution of tyrosine kinase signaling.</title>
        <authorList>
            <person name="Clarke M."/>
            <person name="Lohan A.J."/>
            <person name="Liu B."/>
            <person name="Lagkouvardos I."/>
            <person name="Roy S."/>
            <person name="Zafar N."/>
            <person name="Bertelli C."/>
            <person name="Schilde C."/>
            <person name="Kianianmomeni A."/>
            <person name="Burglin T.R."/>
            <person name="Frech C."/>
            <person name="Turcotte B."/>
            <person name="Kopec K.O."/>
            <person name="Synnott J.M."/>
            <person name="Choo C."/>
            <person name="Paponov I."/>
            <person name="Finkler A."/>
            <person name="Soon Heng Tan C."/>
            <person name="Hutchins A.P."/>
            <person name="Weinmeier T."/>
            <person name="Rattei T."/>
            <person name="Chu J.S."/>
            <person name="Gimenez G."/>
            <person name="Irimia M."/>
            <person name="Rigden D.J."/>
            <person name="Fitzpatrick D.A."/>
            <person name="Lorenzo-Morales J."/>
            <person name="Bateman A."/>
            <person name="Chiu C.H."/>
            <person name="Tang P."/>
            <person name="Hegemann P."/>
            <person name="Fromm H."/>
            <person name="Raoult D."/>
            <person name="Greub G."/>
            <person name="Miranda-Saavedra D."/>
            <person name="Chen N."/>
            <person name="Nash P."/>
            <person name="Ginger M.L."/>
            <person name="Horn M."/>
            <person name="Schaap P."/>
            <person name="Caler L."/>
            <person name="Loftus B."/>
        </authorList>
    </citation>
    <scope>NUCLEOTIDE SEQUENCE [LARGE SCALE GENOMIC DNA]</scope>
    <source>
        <strain evidence="12 13">Neff</strain>
    </source>
</reference>
<keyword evidence="8 9" id="KW-0472">Membrane</keyword>
<feature type="region of interest" description="Disordered" evidence="11">
    <location>
        <begin position="1"/>
        <end position="50"/>
    </location>
</feature>
<evidence type="ECO:0000313" key="13">
    <source>
        <dbReference type="Proteomes" id="UP000011083"/>
    </source>
</evidence>
<gene>
    <name evidence="12" type="ORF">ACA1_035420</name>
</gene>
<evidence type="ECO:0000256" key="6">
    <source>
        <dbReference type="ARBA" id="ARBA00022989"/>
    </source>
</evidence>
<evidence type="ECO:0000256" key="11">
    <source>
        <dbReference type="SAM" id="MobiDB-lite"/>
    </source>
</evidence>
<organism evidence="12 13">
    <name type="scientific">Acanthamoeba castellanii (strain ATCC 30010 / Neff)</name>
    <dbReference type="NCBI Taxonomy" id="1257118"/>
    <lineage>
        <taxon>Eukaryota</taxon>
        <taxon>Amoebozoa</taxon>
        <taxon>Discosea</taxon>
        <taxon>Longamoebia</taxon>
        <taxon>Centramoebida</taxon>
        <taxon>Acanthamoebidae</taxon>
        <taxon>Acanthamoeba</taxon>
    </lineage>
</organism>
<dbReference type="InterPro" id="IPR050567">
    <property type="entry name" value="Mitochondrial_Carrier"/>
</dbReference>
<keyword evidence="4 9" id="KW-0812">Transmembrane</keyword>
<dbReference type="InterPro" id="IPR023395">
    <property type="entry name" value="MCP_dom_sf"/>
</dbReference>
<dbReference type="SUPFAM" id="SSF47473">
    <property type="entry name" value="EF-hand"/>
    <property type="match status" value="1"/>
</dbReference>
<dbReference type="InterPro" id="IPR002067">
    <property type="entry name" value="MCP"/>
</dbReference>
<keyword evidence="7" id="KW-0496">Mitochondrion</keyword>
<dbReference type="InterPro" id="IPR018108">
    <property type="entry name" value="MCP_transmembrane"/>
</dbReference>
<sequence length="576" mass="63480">MSHLDNVPTPEFAVAGDEEGQQRAEEVGDEGEGGGGEATEKSNEAAAVQDIVSEQLAEDERRLQMQVASGGKAAPPVGKGRGGMLQQAFEAFLRHHQGNNRIDAGQLQSVLQEAGLEMDTEQAAAILKAANVSATGELDFEEFYSIFVGLKIFKHLDQNKTACIQEHDLIRTLENYGLPTDRSMAEKMIQMVGEDEEGYVSFPAFFRIYLDVHHQHHRNIDLLEHAVRYWYSGASKDTILAQNQNLTPLQDFIAGTLAGVAITLVGHPFDTIKVRLQTQQQAYGSAIQATLKTVREEGIRGLYKGMGSPMATIPLINAIVFAAYGQAKAYLQDPNAPDADLSIPQLALAGAWAGFVNAGVVTPVELIKIRLQNQTENTAAQFNLNLKERLRSGLRSSLFERRIFYNGPIDCIVKIFKEKGFPGLWKGMSATVYREVPGYMGQFVVYEYIKQYLISRQGPECTVDDLHPLHLMLAGGMSGIGAWIASYPMDYVKTHIQSASDTEKYRKNKLLLDGGFFDCWRQMVKERGLASLWRGFGPCVARAFPANAAGFLGYEVIARLFRDQNAASTPTFATPS</sequence>
<dbReference type="Pfam" id="PF00153">
    <property type="entry name" value="Mito_carr"/>
    <property type="match status" value="3"/>
</dbReference>